<proteinExistence type="predicted"/>
<dbReference type="InterPro" id="IPR042099">
    <property type="entry name" value="ANL_N_sf"/>
</dbReference>
<dbReference type="AlphaFoldDB" id="A0A3B0XCL1"/>
<dbReference type="Gene3D" id="3.40.50.12780">
    <property type="entry name" value="N-terminal domain of ligase-like"/>
    <property type="match status" value="1"/>
</dbReference>
<protein>
    <recommendedName>
        <fullName evidence="2">Coenzyme F390 synthetase</fullName>
    </recommendedName>
</protein>
<evidence type="ECO:0008006" key="2">
    <source>
        <dbReference type="Google" id="ProtNLM"/>
    </source>
</evidence>
<dbReference type="PANTHER" id="PTHR36932:SF1">
    <property type="entry name" value="CAPSULAR POLYSACCHARIDE BIOSYNTHESIS PROTEIN"/>
    <property type="match status" value="1"/>
</dbReference>
<gene>
    <name evidence="1" type="ORF">MNBD_GAMMA05-1252</name>
</gene>
<sequence length="464" mass="52770">MSLAEKIYNHSPIFIQNLLITAYGYRLKKARYTQRFHHYCSSLIESQHYSSDKLRELQEKRFQKVLSESLPHVPFYQSILKEKALSPSEINLNNYTSVFPVLTKEILRNNQHAFVNSQKQPHKTETINTSGTSGTPLSITTTTDTLQQNYAFFNRCLSWAGVKHGDRCATFAGRVFISPTQNKAPYWRYNHASNAMLCSSYHISSQTIPSYIRALEKFDPVYIDSYPSALYEIAKYINQTGLNHTIRPKCIITSSETLFDYQRAALEQAFHCKVYDHLGSAEMVTLISQCEHGQYHFNPEFGLFEILDEDDAPVATGTPGRLICTSLINPAMPLIRYELGDSVTLSPDSCECGRHFPVVASLVGRTDDMIIGCDGRRIGRLDPIFKKMSSEIKETQIIQNDLTNITLKIVADDNYDKKLTNNIIDELKIRIGDCIQYHVEYVDTIPKTRSGKFRAVVSLIDTAQ</sequence>
<accession>A0A3B0XCL1</accession>
<dbReference type="SUPFAM" id="SSF56801">
    <property type="entry name" value="Acetyl-CoA synthetase-like"/>
    <property type="match status" value="1"/>
</dbReference>
<dbReference type="EMBL" id="UOFE01000035">
    <property type="protein sequence ID" value="VAW53754.1"/>
    <property type="molecule type" value="Genomic_DNA"/>
</dbReference>
<name>A0A3B0XCL1_9ZZZZ</name>
<reference evidence="1" key="1">
    <citation type="submission" date="2018-06" db="EMBL/GenBank/DDBJ databases">
        <authorList>
            <person name="Zhirakovskaya E."/>
        </authorList>
    </citation>
    <scope>NUCLEOTIDE SEQUENCE</scope>
</reference>
<dbReference type="InterPro" id="IPR053158">
    <property type="entry name" value="CapK_Type1_Caps_Biosynth"/>
</dbReference>
<evidence type="ECO:0000313" key="1">
    <source>
        <dbReference type="EMBL" id="VAW53754.1"/>
    </source>
</evidence>
<organism evidence="1">
    <name type="scientific">hydrothermal vent metagenome</name>
    <dbReference type="NCBI Taxonomy" id="652676"/>
    <lineage>
        <taxon>unclassified sequences</taxon>
        <taxon>metagenomes</taxon>
        <taxon>ecological metagenomes</taxon>
    </lineage>
</organism>
<dbReference type="PANTHER" id="PTHR36932">
    <property type="entry name" value="CAPSULAR POLYSACCHARIDE BIOSYNTHESIS PROTEIN"/>
    <property type="match status" value="1"/>
</dbReference>